<dbReference type="InterPro" id="IPR055693">
    <property type="entry name" value="DUF7269"/>
</dbReference>
<dbReference type="KEGG" id="hsal:JMJ58_16980"/>
<dbReference type="RefSeq" id="WP_126661402.1">
    <property type="nucleotide sequence ID" value="NZ_CP069188.1"/>
</dbReference>
<dbReference type="Proteomes" id="UP000637819">
    <property type="component" value="Chromosome"/>
</dbReference>
<feature type="region of interest" description="Disordered" evidence="1">
    <location>
        <begin position="58"/>
        <end position="78"/>
    </location>
</feature>
<organism evidence="3 4">
    <name type="scientific">Haloterrigena salifodinae</name>
    <dbReference type="NCBI Taxonomy" id="2675099"/>
    <lineage>
        <taxon>Archaea</taxon>
        <taxon>Methanobacteriati</taxon>
        <taxon>Methanobacteriota</taxon>
        <taxon>Stenosarchaea group</taxon>
        <taxon>Halobacteria</taxon>
        <taxon>Halobacteriales</taxon>
        <taxon>Natrialbaceae</taxon>
        <taxon>Haloterrigena</taxon>
    </lineage>
</organism>
<reference evidence="3 4" key="1">
    <citation type="submission" date="2021-01" db="EMBL/GenBank/DDBJ databases">
        <title>Genome Sequence and Methylation Pattern of Haloterrigena salifodinae BOL5-1, An Extremely Halophilic Archaeon from a Bolivian Salt Mine.</title>
        <authorList>
            <person name="DasSarma P."/>
            <person name="Anton B.P."/>
            <person name="DasSarma S.L."/>
            <person name="von Ehrenheim H.A.L."/>
            <person name="Martinez F.L."/>
            <person name="Guzman D."/>
            <person name="Roberts R.J."/>
            <person name="DasSarma S."/>
        </authorList>
    </citation>
    <scope>NUCLEOTIDE SEQUENCE [LARGE SCALE GENOMIC DNA]</scope>
    <source>
        <strain evidence="3 4">BOL5-1</strain>
    </source>
</reference>
<evidence type="ECO:0000256" key="1">
    <source>
        <dbReference type="SAM" id="MobiDB-lite"/>
    </source>
</evidence>
<evidence type="ECO:0000313" key="3">
    <source>
        <dbReference type="EMBL" id="QRV14607.1"/>
    </source>
</evidence>
<proteinExistence type="predicted"/>
<evidence type="ECO:0000256" key="2">
    <source>
        <dbReference type="SAM" id="Phobius"/>
    </source>
</evidence>
<protein>
    <submittedName>
        <fullName evidence="3">Uncharacterized protein</fullName>
    </submittedName>
</protein>
<keyword evidence="2" id="KW-0472">Membrane</keyword>
<keyword evidence="2" id="KW-1133">Transmembrane helix</keyword>
<keyword evidence="2" id="KW-0812">Transmembrane</keyword>
<name>A0A8T8DZ08_9EURY</name>
<evidence type="ECO:0000313" key="4">
    <source>
        <dbReference type="Proteomes" id="UP000637819"/>
    </source>
</evidence>
<dbReference type="GeneID" id="62876854"/>
<dbReference type="EMBL" id="CP069188">
    <property type="protein sequence ID" value="QRV14607.1"/>
    <property type="molecule type" value="Genomic_DNA"/>
</dbReference>
<keyword evidence="4" id="KW-1185">Reference proteome</keyword>
<accession>A0A8T8DZ08</accession>
<sequence>MTIGAVSVCAAAVVLTVPGIEDWLRWPWDGELLPVAFFTVVVTIASLLGPFVAFDDAERTGSDGRTPESPPPTPTPGSEIDRLLDRRWLVLRPSTRHRRVHSRFREVAIRTIVRTTDCSTAAARERLERGTWTDDPVAAAFVRVEDGSASSRFRSLVDYVSVPRRARRTARAIRVLAAEAEAEEERR</sequence>
<feature type="transmembrane region" description="Helical" evidence="2">
    <location>
        <begin position="35"/>
        <end position="54"/>
    </location>
</feature>
<dbReference type="AlphaFoldDB" id="A0A8T8DZ08"/>
<gene>
    <name evidence="3" type="ORF">JMJ58_16980</name>
</gene>
<dbReference type="OrthoDB" id="31512at2157"/>
<dbReference type="Pfam" id="PF23933">
    <property type="entry name" value="DUF7269"/>
    <property type="match status" value="1"/>
</dbReference>